<evidence type="ECO:0000313" key="2">
    <source>
        <dbReference type="Proteomes" id="UP000070444"/>
    </source>
</evidence>
<dbReference type="Gene3D" id="1.10.10.10">
    <property type="entry name" value="Winged helix-like DNA-binding domain superfamily/Winged helix DNA-binding domain"/>
    <property type="match status" value="1"/>
</dbReference>
<dbReference type="EMBL" id="KQ964850">
    <property type="protein sequence ID" value="KXN65594.1"/>
    <property type="molecule type" value="Genomic_DNA"/>
</dbReference>
<dbReference type="InterPro" id="IPR036390">
    <property type="entry name" value="WH_DNA-bd_sf"/>
</dbReference>
<dbReference type="InterPro" id="IPR036388">
    <property type="entry name" value="WH-like_DNA-bd_sf"/>
</dbReference>
<accession>A0A137NS85</accession>
<evidence type="ECO:0000313" key="1">
    <source>
        <dbReference type="EMBL" id="KXN65594.1"/>
    </source>
</evidence>
<sequence>MYQNQQYQSESLKARSKITDELLIKLINENPEMNMTEIGELVGVSVSAISYRLKKINKNGKKLLVAPLETKINN</sequence>
<name>A0A137NS85_CONC2</name>
<organism evidence="1 2">
    <name type="scientific">Conidiobolus coronatus (strain ATCC 28846 / CBS 209.66 / NRRL 28638)</name>
    <name type="common">Delacroixia coronata</name>
    <dbReference type="NCBI Taxonomy" id="796925"/>
    <lineage>
        <taxon>Eukaryota</taxon>
        <taxon>Fungi</taxon>
        <taxon>Fungi incertae sedis</taxon>
        <taxon>Zoopagomycota</taxon>
        <taxon>Entomophthoromycotina</taxon>
        <taxon>Entomophthoromycetes</taxon>
        <taxon>Entomophthorales</taxon>
        <taxon>Ancylistaceae</taxon>
        <taxon>Conidiobolus</taxon>
    </lineage>
</organism>
<reference evidence="1 2" key="1">
    <citation type="journal article" date="2015" name="Genome Biol. Evol.">
        <title>Phylogenomic analyses indicate that early fungi evolved digesting cell walls of algal ancestors of land plants.</title>
        <authorList>
            <person name="Chang Y."/>
            <person name="Wang S."/>
            <person name="Sekimoto S."/>
            <person name="Aerts A.L."/>
            <person name="Choi C."/>
            <person name="Clum A."/>
            <person name="LaButti K.M."/>
            <person name="Lindquist E.A."/>
            <person name="Yee Ngan C."/>
            <person name="Ohm R.A."/>
            <person name="Salamov A.A."/>
            <person name="Grigoriev I.V."/>
            <person name="Spatafora J.W."/>
            <person name="Berbee M.L."/>
        </authorList>
    </citation>
    <scope>NUCLEOTIDE SEQUENCE [LARGE SCALE GENOMIC DNA]</scope>
    <source>
        <strain evidence="1 2">NRRL 28638</strain>
    </source>
</reference>
<proteinExistence type="predicted"/>
<dbReference type="AlphaFoldDB" id="A0A137NS85"/>
<keyword evidence="2" id="KW-1185">Reference proteome</keyword>
<dbReference type="Proteomes" id="UP000070444">
    <property type="component" value="Unassembled WGS sequence"/>
</dbReference>
<dbReference type="Pfam" id="PF13412">
    <property type="entry name" value="HTH_24"/>
    <property type="match status" value="1"/>
</dbReference>
<gene>
    <name evidence="1" type="ORF">CONCODRAFT_12771</name>
</gene>
<evidence type="ECO:0008006" key="3">
    <source>
        <dbReference type="Google" id="ProtNLM"/>
    </source>
</evidence>
<protein>
    <recommendedName>
        <fullName evidence="3">HTH asnC-type domain-containing protein</fullName>
    </recommendedName>
</protein>
<dbReference type="SUPFAM" id="SSF46785">
    <property type="entry name" value="Winged helix' DNA-binding domain"/>
    <property type="match status" value="1"/>
</dbReference>